<comment type="caution">
    <text evidence="2">The sequence shown here is derived from an EMBL/GenBank/DDBJ whole genome shotgun (WGS) entry which is preliminary data.</text>
</comment>
<organism evidence="2 3">
    <name type="scientific">Eumeta variegata</name>
    <name type="common">Bagworm moth</name>
    <name type="synonym">Eumeta japonica</name>
    <dbReference type="NCBI Taxonomy" id="151549"/>
    <lineage>
        <taxon>Eukaryota</taxon>
        <taxon>Metazoa</taxon>
        <taxon>Ecdysozoa</taxon>
        <taxon>Arthropoda</taxon>
        <taxon>Hexapoda</taxon>
        <taxon>Insecta</taxon>
        <taxon>Pterygota</taxon>
        <taxon>Neoptera</taxon>
        <taxon>Endopterygota</taxon>
        <taxon>Lepidoptera</taxon>
        <taxon>Glossata</taxon>
        <taxon>Ditrysia</taxon>
        <taxon>Tineoidea</taxon>
        <taxon>Psychidae</taxon>
        <taxon>Oiketicinae</taxon>
        <taxon>Eumeta</taxon>
    </lineage>
</organism>
<sequence length="173" mass="18754">MPNRPAVVLWIVLELSGPGRGRGRRAARERPQSPSTVEALHTAPHPESIFVPTGRAYKKKFEPSQSPRRRGGTGAGRRACAINAPITVDLSAQPAPPPRPHPPRRRTRRAGALAAAEPACADAVCCPSVTRSRRMAAISSTRDPCPWCFKNITICIYYLTTPRTGRLSPPPPP</sequence>
<dbReference type="AlphaFoldDB" id="A0A4C1Z358"/>
<protein>
    <submittedName>
        <fullName evidence="2">Uncharacterized protein</fullName>
    </submittedName>
</protein>
<feature type="region of interest" description="Disordered" evidence="1">
    <location>
        <begin position="59"/>
        <end position="107"/>
    </location>
</feature>
<evidence type="ECO:0000313" key="2">
    <source>
        <dbReference type="EMBL" id="GBP83191.1"/>
    </source>
</evidence>
<name>A0A4C1Z358_EUMVA</name>
<accession>A0A4C1Z358</accession>
<dbReference type="Proteomes" id="UP000299102">
    <property type="component" value="Unassembled WGS sequence"/>
</dbReference>
<evidence type="ECO:0000256" key="1">
    <source>
        <dbReference type="SAM" id="MobiDB-lite"/>
    </source>
</evidence>
<feature type="region of interest" description="Disordered" evidence="1">
    <location>
        <begin position="18"/>
        <end position="45"/>
    </location>
</feature>
<gene>
    <name evidence="2" type="ORF">EVAR_59604_1</name>
</gene>
<dbReference type="EMBL" id="BGZK01001608">
    <property type="protein sequence ID" value="GBP83191.1"/>
    <property type="molecule type" value="Genomic_DNA"/>
</dbReference>
<proteinExistence type="predicted"/>
<reference evidence="2 3" key="1">
    <citation type="journal article" date="2019" name="Commun. Biol.">
        <title>The bagworm genome reveals a unique fibroin gene that provides high tensile strength.</title>
        <authorList>
            <person name="Kono N."/>
            <person name="Nakamura H."/>
            <person name="Ohtoshi R."/>
            <person name="Tomita M."/>
            <person name="Numata K."/>
            <person name="Arakawa K."/>
        </authorList>
    </citation>
    <scope>NUCLEOTIDE SEQUENCE [LARGE SCALE GENOMIC DNA]</scope>
</reference>
<keyword evidence="3" id="KW-1185">Reference proteome</keyword>
<evidence type="ECO:0000313" key="3">
    <source>
        <dbReference type="Proteomes" id="UP000299102"/>
    </source>
</evidence>